<proteinExistence type="predicted"/>
<evidence type="ECO:0000256" key="1">
    <source>
        <dbReference type="SAM" id="Phobius"/>
    </source>
</evidence>
<feature type="transmembrane region" description="Helical" evidence="1">
    <location>
        <begin position="162"/>
        <end position="180"/>
    </location>
</feature>
<organism evidence="2 3">
    <name type="scientific">Shewanella algae</name>
    <dbReference type="NCBI Taxonomy" id="38313"/>
    <lineage>
        <taxon>Bacteria</taxon>
        <taxon>Pseudomonadati</taxon>
        <taxon>Pseudomonadota</taxon>
        <taxon>Gammaproteobacteria</taxon>
        <taxon>Alteromonadales</taxon>
        <taxon>Shewanellaceae</taxon>
        <taxon>Shewanella</taxon>
    </lineage>
</organism>
<accession>A0A379YMJ0</accession>
<evidence type="ECO:0000313" key="2">
    <source>
        <dbReference type="EMBL" id="SUI47250.1"/>
    </source>
</evidence>
<feature type="transmembrane region" description="Helical" evidence="1">
    <location>
        <begin position="355"/>
        <end position="373"/>
    </location>
</feature>
<feature type="transmembrane region" description="Helical" evidence="1">
    <location>
        <begin position="278"/>
        <end position="302"/>
    </location>
</feature>
<evidence type="ECO:0000313" key="3">
    <source>
        <dbReference type="Proteomes" id="UP000254069"/>
    </source>
</evidence>
<keyword evidence="1" id="KW-0472">Membrane</keyword>
<feature type="transmembrane region" description="Helical" evidence="1">
    <location>
        <begin position="219"/>
        <end position="239"/>
    </location>
</feature>
<gene>
    <name evidence="2" type="ORF">NCTC10738_00252</name>
</gene>
<keyword evidence="1" id="KW-1133">Transmembrane helix</keyword>
<feature type="transmembrane region" description="Helical" evidence="1">
    <location>
        <begin position="251"/>
        <end position="272"/>
    </location>
</feature>
<dbReference type="PANTHER" id="PTHR31061">
    <property type="entry name" value="LD22376P"/>
    <property type="match status" value="1"/>
</dbReference>
<reference evidence="2 3" key="1">
    <citation type="submission" date="2018-06" db="EMBL/GenBank/DDBJ databases">
        <authorList>
            <consortium name="Pathogen Informatics"/>
            <person name="Doyle S."/>
        </authorList>
    </citation>
    <scope>NUCLEOTIDE SEQUENCE [LARGE SCALE GENOMIC DNA]</scope>
    <source>
        <strain evidence="2 3">NCTC10738</strain>
    </source>
</reference>
<dbReference type="NCBIfam" id="NF046061">
    <property type="entry name" value="NagX_SO_3504"/>
    <property type="match status" value="1"/>
</dbReference>
<sequence length="381" mass="42454">MTEKIAAATETANKPRLMSLDALRGFDMFWILGGEALFAALLLLTTWGGWRWFDGQMHHSSWHGFTFYDLIFPLFIFLSGVALGLSPKRLDKLAFAERLPKYKHAVKRLALLLFFGVLYNHGWGTGMPAALDEIRYASVLGRIAFAWFFAAMLVWHTGLRTQIYAAVAILLGYTMVQLWLPVPGGSAGDFSAAGSINAWVDSHFLPGISYQHKPYDPEGLLSTLPAVVNALAGVFVGRFLQQQSFSAWGRVGLLCLAGLVCLGLGWLLNPLIPVNKDLWTSSFVLVSSGWSLLLLALFYAVIDVLGLRWLGFPFVVIGCNAIIIYLASSLVQWRYSSESLLGGFINSAPENWQPLLGVLAMLGVQWLLLWWMYRRQLFIRV</sequence>
<name>A0A379YMJ0_9GAMM</name>
<dbReference type="AlphaFoldDB" id="A0A379YMJ0"/>
<dbReference type="Proteomes" id="UP000254069">
    <property type="component" value="Unassembled WGS sequence"/>
</dbReference>
<feature type="transmembrane region" description="Helical" evidence="1">
    <location>
        <begin position="65"/>
        <end position="85"/>
    </location>
</feature>
<feature type="transmembrane region" description="Helical" evidence="1">
    <location>
        <begin position="28"/>
        <end position="53"/>
    </location>
</feature>
<dbReference type="RefSeq" id="WP_115389006.1">
    <property type="nucleotide sequence ID" value="NZ_JADZHC010000037.1"/>
</dbReference>
<feature type="transmembrane region" description="Helical" evidence="1">
    <location>
        <begin position="134"/>
        <end position="155"/>
    </location>
</feature>
<keyword evidence="3" id="KW-1185">Reference proteome</keyword>
<dbReference type="PANTHER" id="PTHR31061:SF24">
    <property type="entry name" value="LD22376P"/>
    <property type="match status" value="1"/>
</dbReference>
<dbReference type="EMBL" id="UGYO01000001">
    <property type="protein sequence ID" value="SUI47250.1"/>
    <property type="molecule type" value="Genomic_DNA"/>
</dbReference>
<feature type="transmembrane region" description="Helical" evidence="1">
    <location>
        <begin position="309"/>
        <end position="335"/>
    </location>
</feature>
<keyword evidence="1" id="KW-0812">Transmembrane</keyword>
<protein>
    <submittedName>
        <fullName evidence="2">Uncharacterized conserved protein</fullName>
    </submittedName>
</protein>
<feature type="transmembrane region" description="Helical" evidence="1">
    <location>
        <begin position="105"/>
        <end position="122"/>
    </location>
</feature>